<evidence type="ECO:0000256" key="14">
    <source>
        <dbReference type="SAM" id="MobiDB-lite"/>
    </source>
</evidence>
<evidence type="ECO:0000259" key="18">
    <source>
        <dbReference type="Pfam" id="PF02880"/>
    </source>
</evidence>
<dbReference type="GO" id="GO:0046872">
    <property type="term" value="F:metal ion binding"/>
    <property type="evidence" value="ECO:0007669"/>
    <property type="project" value="UniProtKB-KW"/>
</dbReference>
<accession>A0A1M7YJX7</accession>
<gene>
    <name evidence="19" type="ORF">SAMN02745217_03863</name>
</gene>
<evidence type="ECO:0000256" key="2">
    <source>
        <dbReference type="ARBA" id="ARBA00001946"/>
    </source>
</evidence>
<evidence type="ECO:0000256" key="10">
    <source>
        <dbReference type="ARBA" id="ARBA00023235"/>
    </source>
</evidence>
<dbReference type="InterPro" id="IPR005846">
    <property type="entry name" value="A-D-PHexomutase_a/b/a-III"/>
</dbReference>
<dbReference type="EMBL" id="FRFD01000012">
    <property type="protein sequence ID" value="SHO52913.1"/>
    <property type="molecule type" value="Genomic_DNA"/>
</dbReference>
<evidence type="ECO:0000256" key="1">
    <source>
        <dbReference type="ARBA" id="ARBA00000443"/>
    </source>
</evidence>
<keyword evidence="9" id="KW-0460">Magnesium</keyword>
<comment type="catalytic activity">
    <reaction evidence="1">
        <text>alpha-D-glucose 1-phosphate = alpha-D-glucose 6-phosphate</text>
        <dbReference type="Rhea" id="RHEA:23536"/>
        <dbReference type="ChEBI" id="CHEBI:58225"/>
        <dbReference type="ChEBI" id="CHEBI:58601"/>
        <dbReference type="EC" id="5.4.2.2"/>
    </reaction>
</comment>
<evidence type="ECO:0000256" key="3">
    <source>
        <dbReference type="ARBA" id="ARBA00005164"/>
    </source>
</evidence>
<evidence type="ECO:0000259" key="15">
    <source>
        <dbReference type="Pfam" id="PF00408"/>
    </source>
</evidence>
<dbReference type="STRING" id="1121345.SAMN02745217_03863"/>
<reference evidence="19 20" key="1">
    <citation type="submission" date="2016-12" db="EMBL/GenBank/DDBJ databases">
        <authorList>
            <person name="Song W.-J."/>
            <person name="Kurnit D.M."/>
        </authorList>
    </citation>
    <scope>NUCLEOTIDE SEQUENCE [LARGE SCALE GENOMIC DNA]</scope>
    <source>
        <strain evidence="19 20">DSM 12503</strain>
    </source>
</reference>
<dbReference type="GO" id="GO:0004614">
    <property type="term" value="F:phosphoglucomutase activity"/>
    <property type="evidence" value="ECO:0007669"/>
    <property type="project" value="UniProtKB-EC"/>
</dbReference>
<protein>
    <recommendedName>
        <fullName evidence="11">Phosphoglucomutase</fullName>
        <ecNumber evidence="6">5.4.2.2</ecNumber>
    </recommendedName>
    <alternativeName>
        <fullName evidence="13">Alpha-phosphoglucomutase</fullName>
    </alternativeName>
    <alternativeName>
        <fullName evidence="12">Glucose phosphomutase</fullName>
    </alternativeName>
</protein>
<dbReference type="SUPFAM" id="SSF53738">
    <property type="entry name" value="Phosphoglucomutase, first 3 domains"/>
    <property type="match status" value="2"/>
</dbReference>
<feature type="compositionally biased region" description="Basic and acidic residues" evidence="14">
    <location>
        <begin position="16"/>
        <end position="26"/>
    </location>
</feature>
<evidence type="ECO:0000256" key="9">
    <source>
        <dbReference type="ARBA" id="ARBA00022842"/>
    </source>
</evidence>
<dbReference type="InterPro" id="IPR016055">
    <property type="entry name" value="A-D-PHexomutase_a/b/a-I/II/III"/>
</dbReference>
<comment type="cofactor">
    <cofactor evidence="2">
        <name>Mg(2+)</name>
        <dbReference type="ChEBI" id="CHEBI:18420"/>
    </cofactor>
</comment>
<dbReference type="InterPro" id="IPR005844">
    <property type="entry name" value="A-D-PHexomutase_a/b/a-I"/>
</dbReference>
<evidence type="ECO:0000256" key="8">
    <source>
        <dbReference type="ARBA" id="ARBA00022723"/>
    </source>
</evidence>
<evidence type="ECO:0000256" key="5">
    <source>
        <dbReference type="ARBA" id="ARBA00010231"/>
    </source>
</evidence>
<evidence type="ECO:0000256" key="11">
    <source>
        <dbReference type="ARBA" id="ARBA00039995"/>
    </source>
</evidence>
<dbReference type="InterPro" id="IPR005843">
    <property type="entry name" value="A-D-PHexomutase_C"/>
</dbReference>
<dbReference type="GO" id="GO:0006166">
    <property type="term" value="P:purine ribonucleoside salvage"/>
    <property type="evidence" value="ECO:0007669"/>
    <property type="project" value="TreeGrafter"/>
</dbReference>
<keyword evidence="20" id="KW-1185">Reference proteome</keyword>
<feature type="region of interest" description="Disordered" evidence="14">
    <location>
        <begin position="1"/>
        <end position="26"/>
    </location>
</feature>
<feature type="domain" description="Alpha-D-phosphohexomutase alpha/beta/alpha" evidence="17">
    <location>
        <begin position="191"/>
        <end position="291"/>
    </location>
</feature>
<evidence type="ECO:0000259" key="17">
    <source>
        <dbReference type="Pfam" id="PF02879"/>
    </source>
</evidence>
<dbReference type="InterPro" id="IPR005841">
    <property type="entry name" value="Alpha-D-phosphohexomutase_SF"/>
</dbReference>
<dbReference type="Proteomes" id="UP000184612">
    <property type="component" value="Unassembled WGS sequence"/>
</dbReference>
<dbReference type="InterPro" id="IPR005845">
    <property type="entry name" value="A-D-PHexomutase_a/b/a-II"/>
</dbReference>
<dbReference type="CDD" id="cd05800">
    <property type="entry name" value="PGM_like2"/>
    <property type="match status" value="1"/>
</dbReference>
<name>A0A1M7YJX7_9FIRM</name>
<dbReference type="PRINTS" id="PR00509">
    <property type="entry name" value="PGMPMM"/>
</dbReference>
<evidence type="ECO:0000256" key="4">
    <source>
        <dbReference type="ARBA" id="ARBA00005189"/>
    </source>
</evidence>
<comment type="pathway">
    <text evidence="3">Glycolipid metabolism; diglucosyl-diacylglycerol biosynthesis.</text>
</comment>
<dbReference type="FunFam" id="3.40.120.10:FF:000028">
    <property type="entry name" value="GlcNAc phosphomutase"/>
    <property type="match status" value="1"/>
</dbReference>
<dbReference type="PANTHER" id="PTHR45745:SF1">
    <property type="entry name" value="PHOSPHOGLUCOMUTASE 2B-RELATED"/>
    <property type="match status" value="1"/>
</dbReference>
<comment type="pathway">
    <text evidence="4">Lipid metabolism.</text>
</comment>
<dbReference type="Gene3D" id="3.40.120.10">
    <property type="entry name" value="Alpha-D-Glucose-1,6-Bisphosphate, subunit A, domain 3"/>
    <property type="match status" value="3"/>
</dbReference>
<dbReference type="Pfam" id="PF02880">
    <property type="entry name" value="PGM_PMM_III"/>
    <property type="match status" value="1"/>
</dbReference>
<evidence type="ECO:0000259" key="16">
    <source>
        <dbReference type="Pfam" id="PF02878"/>
    </source>
</evidence>
<feature type="domain" description="Alpha-D-phosphohexomutase C-terminal" evidence="15">
    <location>
        <begin position="451"/>
        <end position="493"/>
    </location>
</feature>
<evidence type="ECO:0000256" key="13">
    <source>
        <dbReference type="ARBA" id="ARBA00041467"/>
    </source>
</evidence>
<evidence type="ECO:0000256" key="7">
    <source>
        <dbReference type="ARBA" id="ARBA00022553"/>
    </source>
</evidence>
<dbReference type="AlphaFoldDB" id="A0A1M7YJX7"/>
<keyword evidence="10" id="KW-0413">Isomerase</keyword>
<dbReference type="GO" id="GO:0005975">
    <property type="term" value="P:carbohydrate metabolic process"/>
    <property type="evidence" value="ECO:0007669"/>
    <property type="project" value="InterPro"/>
</dbReference>
<dbReference type="Pfam" id="PF02879">
    <property type="entry name" value="PGM_PMM_II"/>
    <property type="match status" value="1"/>
</dbReference>
<comment type="similarity">
    <text evidence="5">Belongs to the phosphohexose mutase family.</text>
</comment>
<keyword evidence="8" id="KW-0479">Metal-binding</keyword>
<dbReference type="SUPFAM" id="SSF55957">
    <property type="entry name" value="Phosphoglucomutase, C-terminal domain"/>
    <property type="match status" value="1"/>
</dbReference>
<proteinExistence type="inferred from homology"/>
<dbReference type="PANTHER" id="PTHR45745">
    <property type="entry name" value="PHOSPHOMANNOMUTASE 45A"/>
    <property type="match status" value="1"/>
</dbReference>
<keyword evidence="7" id="KW-0597">Phosphoprotein</keyword>
<dbReference type="Pfam" id="PF02878">
    <property type="entry name" value="PGM_PMM_I"/>
    <property type="match status" value="1"/>
</dbReference>
<sequence length="506" mass="57185">MSNLQQLPVSMRRKCKENTGRTGKENEMLSFGTGGWRAIIGDEFTRDNISSLAQAIADYIKNQADQREALGFVIGYDRRFLSQKAAVWMSEVMAANGLTVYFIKEVAPTPLIMYTILSSGLEYGIAVTASHNSSDYNGVKLFVDGGKDATQDITDQVEVNWNRLKQKDIKRMEYDEALRLGRIQITDPFNSYIDNILSSIELEKIKERRLKILIDPMYGVSRTCLAAVLVSARCQVDVINDRHDPLFGGRLPSPSANTLNKLKDMVVERNYDLGVATDGDADRLGIVDEKGNFIHPNDILVLLYYYLLEYKKLRGSVVRNIATTHLLDRIAIDHGQVCYEVPVGFKHISSAMEEHQAIIGGESSGGLTINGRIRGKDGIFAAALMAELISVAGKNISGLLEEIHERYGRLWSEERDYSFSEKRKKELYRLLFEEKKLPAYSEPVKHISYLDGVKIYFENDGWIIVRFSGTEPVLRIFSEMESKEEAYEAVKQMEEFLQLNQIKATA</sequence>
<dbReference type="GO" id="GO:0008973">
    <property type="term" value="F:phosphopentomutase activity"/>
    <property type="evidence" value="ECO:0007669"/>
    <property type="project" value="TreeGrafter"/>
</dbReference>
<evidence type="ECO:0000313" key="20">
    <source>
        <dbReference type="Proteomes" id="UP000184612"/>
    </source>
</evidence>
<dbReference type="RefSeq" id="WP_330393915.1">
    <property type="nucleotide sequence ID" value="NZ_FRFD01000012.1"/>
</dbReference>
<evidence type="ECO:0000256" key="6">
    <source>
        <dbReference type="ARBA" id="ARBA00012728"/>
    </source>
</evidence>
<evidence type="ECO:0000256" key="12">
    <source>
        <dbReference type="ARBA" id="ARBA00041398"/>
    </source>
</evidence>
<dbReference type="Gene3D" id="3.30.310.50">
    <property type="entry name" value="Alpha-D-phosphohexomutase, C-terminal domain"/>
    <property type="match status" value="1"/>
</dbReference>
<dbReference type="EC" id="5.4.2.2" evidence="6"/>
<feature type="domain" description="Alpha-D-phosphohexomutase alpha/beta/alpha" evidence="16">
    <location>
        <begin position="29"/>
        <end position="165"/>
    </location>
</feature>
<feature type="domain" description="Alpha-D-phosphohexomutase alpha/beta/alpha" evidence="18">
    <location>
        <begin position="296"/>
        <end position="407"/>
    </location>
</feature>
<evidence type="ECO:0000313" key="19">
    <source>
        <dbReference type="EMBL" id="SHO52913.1"/>
    </source>
</evidence>
<organism evidence="19 20">
    <name type="scientific">Anaerocolumna xylanovorans DSM 12503</name>
    <dbReference type="NCBI Taxonomy" id="1121345"/>
    <lineage>
        <taxon>Bacteria</taxon>
        <taxon>Bacillati</taxon>
        <taxon>Bacillota</taxon>
        <taxon>Clostridia</taxon>
        <taxon>Lachnospirales</taxon>
        <taxon>Lachnospiraceae</taxon>
        <taxon>Anaerocolumna</taxon>
    </lineage>
</organism>
<dbReference type="Pfam" id="PF00408">
    <property type="entry name" value="PGM_PMM_IV"/>
    <property type="match status" value="1"/>
</dbReference>
<dbReference type="InterPro" id="IPR036900">
    <property type="entry name" value="A-D-PHexomutase_C_sf"/>
</dbReference>